<evidence type="ECO:0000256" key="1">
    <source>
        <dbReference type="ARBA" id="ARBA00007689"/>
    </source>
</evidence>
<protein>
    <submittedName>
        <fullName evidence="3">YciI family protein</fullName>
    </submittedName>
</protein>
<dbReference type="SUPFAM" id="SSF54909">
    <property type="entry name" value="Dimeric alpha+beta barrel"/>
    <property type="match status" value="1"/>
</dbReference>
<dbReference type="RefSeq" id="WP_251591753.1">
    <property type="nucleotide sequence ID" value="NZ_JAMLJI010000001.1"/>
</dbReference>
<feature type="domain" description="YCII-related" evidence="2">
    <location>
        <begin position="12"/>
        <end position="81"/>
    </location>
</feature>
<dbReference type="EMBL" id="JARWAO010000002">
    <property type="protein sequence ID" value="MDR5895570.1"/>
    <property type="molecule type" value="Genomic_DNA"/>
</dbReference>
<evidence type="ECO:0000313" key="3">
    <source>
        <dbReference type="EMBL" id="MDR5895570.1"/>
    </source>
</evidence>
<evidence type="ECO:0000259" key="2">
    <source>
        <dbReference type="Pfam" id="PF03795"/>
    </source>
</evidence>
<dbReference type="PANTHER" id="PTHR37828">
    <property type="entry name" value="GSR2449 PROTEIN"/>
    <property type="match status" value="1"/>
</dbReference>
<proteinExistence type="inferred from homology"/>
<evidence type="ECO:0000313" key="4">
    <source>
        <dbReference type="Proteomes" id="UP001269375"/>
    </source>
</evidence>
<dbReference type="Gene3D" id="3.30.70.1060">
    <property type="entry name" value="Dimeric alpha+beta barrel"/>
    <property type="match status" value="1"/>
</dbReference>
<dbReference type="InterPro" id="IPR005545">
    <property type="entry name" value="YCII"/>
</dbReference>
<dbReference type="Proteomes" id="UP001269375">
    <property type="component" value="Unassembled WGS sequence"/>
</dbReference>
<comment type="caution">
    <text evidence="3">The sequence shown here is derived from an EMBL/GenBank/DDBJ whole genome shotgun (WGS) entry which is preliminary data.</text>
</comment>
<name>A0ABU1GUT0_9GAMM</name>
<dbReference type="PANTHER" id="PTHR37828:SF1">
    <property type="entry name" value="YCII-RELATED DOMAIN-CONTAINING PROTEIN"/>
    <property type="match status" value="1"/>
</dbReference>
<organism evidence="3 4">
    <name type="scientific">Larsenimonas suaedae</name>
    <dbReference type="NCBI Taxonomy" id="1851019"/>
    <lineage>
        <taxon>Bacteria</taxon>
        <taxon>Pseudomonadati</taxon>
        <taxon>Pseudomonadota</taxon>
        <taxon>Gammaproteobacteria</taxon>
        <taxon>Oceanospirillales</taxon>
        <taxon>Halomonadaceae</taxon>
        <taxon>Larsenimonas</taxon>
    </lineage>
</organism>
<keyword evidence="4" id="KW-1185">Reference proteome</keyword>
<gene>
    <name evidence="3" type="ORF">QC825_05740</name>
</gene>
<dbReference type="InterPro" id="IPR011008">
    <property type="entry name" value="Dimeric_a/b-barrel"/>
</dbReference>
<accession>A0ABU1GUT0</accession>
<comment type="similarity">
    <text evidence="1">Belongs to the YciI family.</text>
</comment>
<dbReference type="Pfam" id="PF03795">
    <property type="entry name" value="YCII"/>
    <property type="match status" value="1"/>
</dbReference>
<sequence>MTLFLVLLSRDQEVSHELITAHREYLQTLKAQDRLMLAGPFKDIKGGAYVLKADTLADARALAEQDPLIDSGIASFVVHEWAAH</sequence>
<reference evidence="3 4" key="1">
    <citation type="submission" date="2023-04" db="EMBL/GenBank/DDBJ databases">
        <title>A long-awaited taxogenomic arrangement of the family Halomonadaceae.</title>
        <authorList>
            <person name="De La Haba R."/>
            <person name="Chuvochina M."/>
            <person name="Wittouck S."/>
            <person name="Arahal D.R."/>
            <person name="Sanchez-Porro C."/>
            <person name="Hugenholtz P."/>
            <person name="Ventosa A."/>
        </authorList>
    </citation>
    <scope>NUCLEOTIDE SEQUENCE [LARGE SCALE GENOMIC DNA]</scope>
    <source>
        <strain evidence="3 4">DSM 22428</strain>
    </source>
</reference>